<gene>
    <name evidence="5" type="ORF">GXW71_01765</name>
</gene>
<proteinExistence type="predicted"/>
<dbReference type="InterPro" id="IPR000835">
    <property type="entry name" value="HTH_MarR-typ"/>
</dbReference>
<dbReference type="PRINTS" id="PR00598">
    <property type="entry name" value="HTHMARR"/>
</dbReference>
<evidence type="ECO:0000256" key="2">
    <source>
        <dbReference type="ARBA" id="ARBA00023125"/>
    </source>
</evidence>
<protein>
    <submittedName>
        <fullName evidence="5">MarR family transcriptional regulator</fullName>
    </submittedName>
</protein>
<keyword evidence="2" id="KW-0238">DNA-binding</keyword>
<dbReference type="SUPFAM" id="SSF46785">
    <property type="entry name" value="Winged helix' DNA-binding domain"/>
    <property type="match status" value="1"/>
</dbReference>
<dbReference type="Proteomes" id="UP001196870">
    <property type="component" value="Unassembled WGS sequence"/>
</dbReference>
<dbReference type="EMBL" id="JAAGBB010000002">
    <property type="protein sequence ID" value="MBR0663071.1"/>
    <property type="molecule type" value="Genomic_DNA"/>
</dbReference>
<accession>A0ABS5ERZ7</accession>
<dbReference type="PROSITE" id="PS01117">
    <property type="entry name" value="HTH_MARR_1"/>
    <property type="match status" value="1"/>
</dbReference>
<dbReference type="InterPro" id="IPR023187">
    <property type="entry name" value="Tscrpt_reg_MarR-type_CS"/>
</dbReference>
<dbReference type="InterPro" id="IPR039422">
    <property type="entry name" value="MarR/SlyA-like"/>
</dbReference>
<evidence type="ECO:0000256" key="3">
    <source>
        <dbReference type="ARBA" id="ARBA00023163"/>
    </source>
</evidence>
<keyword evidence="3" id="KW-0804">Transcription</keyword>
<dbReference type="PANTHER" id="PTHR33164:SF43">
    <property type="entry name" value="HTH-TYPE TRANSCRIPTIONAL REPRESSOR YETL"/>
    <property type="match status" value="1"/>
</dbReference>
<evidence type="ECO:0000313" key="6">
    <source>
        <dbReference type="Proteomes" id="UP001196870"/>
    </source>
</evidence>
<dbReference type="SMART" id="SM00347">
    <property type="entry name" value="HTH_MARR"/>
    <property type="match status" value="1"/>
</dbReference>
<keyword evidence="6" id="KW-1185">Reference proteome</keyword>
<reference evidence="6" key="1">
    <citation type="journal article" date="2021" name="Syst. Appl. Microbiol.">
        <title>Roseomonas hellenica sp. nov., isolated from roots of wild-growing Alkanna tinctoria.</title>
        <authorList>
            <person name="Rat A."/>
            <person name="Naranjo H.D."/>
            <person name="Lebbe L."/>
            <person name="Cnockaert M."/>
            <person name="Krigas N."/>
            <person name="Grigoriadou K."/>
            <person name="Maloupa E."/>
            <person name="Willems A."/>
        </authorList>
    </citation>
    <scope>NUCLEOTIDE SEQUENCE [LARGE SCALE GENOMIC DNA]</scope>
    <source>
        <strain evidence="6">LMG 31523</strain>
    </source>
</reference>
<dbReference type="PROSITE" id="PS50995">
    <property type="entry name" value="HTH_MARR_2"/>
    <property type="match status" value="1"/>
</dbReference>
<evidence type="ECO:0000256" key="1">
    <source>
        <dbReference type="ARBA" id="ARBA00023015"/>
    </source>
</evidence>
<feature type="domain" description="HTH marR-type" evidence="4">
    <location>
        <begin position="9"/>
        <end position="140"/>
    </location>
</feature>
<evidence type="ECO:0000313" key="5">
    <source>
        <dbReference type="EMBL" id="MBR0663071.1"/>
    </source>
</evidence>
<dbReference type="Pfam" id="PF12802">
    <property type="entry name" value="MarR_2"/>
    <property type="match status" value="1"/>
</dbReference>
<dbReference type="RefSeq" id="WP_211850670.1">
    <property type="nucleotide sequence ID" value="NZ_JAAGBB010000002.1"/>
</dbReference>
<dbReference type="InterPro" id="IPR036388">
    <property type="entry name" value="WH-like_DNA-bd_sf"/>
</dbReference>
<organism evidence="5 6">
    <name type="scientific">Plastoroseomonas hellenica</name>
    <dbReference type="NCBI Taxonomy" id="2687306"/>
    <lineage>
        <taxon>Bacteria</taxon>
        <taxon>Pseudomonadati</taxon>
        <taxon>Pseudomonadota</taxon>
        <taxon>Alphaproteobacteria</taxon>
        <taxon>Acetobacterales</taxon>
        <taxon>Acetobacteraceae</taxon>
        <taxon>Plastoroseomonas</taxon>
    </lineage>
</organism>
<dbReference type="InterPro" id="IPR036390">
    <property type="entry name" value="WH_DNA-bd_sf"/>
</dbReference>
<sequence>MTKPTDDQLAKLGAAFDGFARRYKLADPDGIERSLNEIDKYTLRFVADHPGCGPTDLARYLGVPTTTASSATDRLARRGLLQRDRVEGDRRAVALRLSAEGEALVADLVAAYRALCRMMLERLSPTERDSFIGMITKIVYHDD</sequence>
<keyword evidence="1" id="KW-0805">Transcription regulation</keyword>
<dbReference type="Gene3D" id="1.10.10.10">
    <property type="entry name" value="Winged helix-like DNA-binding domain superfamily/Winged helix DNA-binding domain"/>
    <property type="match status" value="1"/>
</dbReference>
<comment type="caution">
    <text evidence="5">The sequence shown here is derived from an EMBL/GenBank/DDBJ whole genome shotgun (WGS) entry which is preliminary data.</text>
</comment>
<dbReference type="PANTHER" id="PTHR33164">
    <property type="entry name" value="TRANSCRIPTIONAL REGULATOR, MARR FAMILY"/>
    <property type="match status" value="1"/>
</dbReference>
<evidence type="ECO:0000259" key="4">
    <source>
        <dbReference type="PROSITE" id="PS50995"/>
    </source>
</evidence>
<name>A0ABS5ERZ7_9PROT</name>